<organism evidence="2 3">
    <name type="scientific">Strongyloides venezuelensis</name>
    <name type="common">Threadworm</name>
    <dbReference type="NCBI Taxonomy" id="75913"/>
    <lineage>
        <taxon>Eukaryota</taxon>
        <taxon>Metazoa</taxon>
        <taxon>Ecdysozoa</taxon>
        <taxon>Nematoda</taxon>
        <taxon>Chromadorea</taxon>
        <taxon>Rhabditida</taxon>
        <taxon>Tylenchina</taxon>
        <taxon>Panagrolaimomorpha</taxon>
        <taxon>Strongyloidoidea</taxon>
        <taxon>Strongyloididae</taxon>
        <taxon>Strongyloides</taxon>
    </lineage>
</organism>
<protein>
    <submittedName>
        <fullName evidence="3">Probable cation-transporting ATPase (inferred by orthology to a C. elegans protein)</fullName>
    </submittedName>
</protein>
<evidence type="ECO:0000313" key="2">
    <source>
        <dbReference type="Proteomes" id="UP000035680"/>
    </source>
</evidence>
<proteinExistence type="predicted"/>
<keyword evidence="2" id="KW-1185">Reference proteome</keyword>
<reference evidence="3" key="2">
    <citation type="submission" date="2015-08" db="UniProtKB">
        <authorList>
            <consortium name="WormBaseParasite"/>
        </authorList>
    </citation>
    <scope>IDENTIFICATION</scope>
</reference>
<dbReference type="AlphaFoldDB" id="A0A0K0ETY7"/>
<keyword evidence="1" id="KW-0472">Membrane</keyword>
<evidence type="ECO:0000256" key="1">
    <source>
        <dbReference type="SAM" id="Phobius"/>
    </source>
</evidence>
<dbReference type="STRING" id="75913.A0A0K0ETY7"/>
<dbReference type="WBParaSite" id="SVE_0000710550.1">
    <property type="protein sequence ID" value="SVE_0000710550.1"/>
    <property type="gene ID" value="SVE_0000710550"/>
</dbReference>
<keyword evidence="1" id="KW-1133">Transmembrane helix</keyword>
<sequence length="67" mass="8016">MYTFFWLSTNTSSCMILFITRSKPLKILSREKQMDNIFNVYTILTISLQFCIHFFCLLYIVDLALTY</sequence>
<feature type="transmembrane region" description="Helical" evidence="1">
    <location>
        <begin position="38"/>
        <end position="61"/>
    </location>
</feature>
<accession>A0A0K0ETY7</accession>
<name>A0A0K0ETY7_STRVS</name>
<keyword evidence="1" id="KW-0812">Transmembrane</keyword>
<evidence type="ECO:0000313" key="3">
    <source>
        <dbReference type="WBParaSite" id="SVE_0000710550.1"/>
    </source>
</evidence>
<reference evidence="2" key="1">
    <citation type="submission" date="2014-07" db="EMBL/GenBank/DDBJ databases">
        <authorList>
            <person name="Martin A.A"/>
            <person name="De Silva N."/>
        </authorList>
    </citation>
    <scope>NUCLEOTIDE SEQUENCE</scope>
</reference>
<dbReference type="Proteomes" id="UP000035680">
    <property type="component" value="Unassembled WGS sequence"/>
</dbReference>